<dbReference type="NCBIfam" id="TIGR03763">
    <property type="entry name" value="cyanoexo_CrtA"/>
    <property type="match status" value="1"/>
</dbReference>
<accession>A0A941GST8</accession>
<feature type="transmembrane region" description="Helical" evidence="8">
    <location>
        <begin position="212"/>
        <end position="239"/>
    </location>
</feature>
<dbReference type="EMBL" id="JADQBC010000077">
    <property type="protein sequence ID" value="MBR8828586.1"/>
    <property type="molecule type" value="Genomic_DNA"/>
</dbReference>
<dbReference type="EC" id="3.4.22.-" evidence="9"/>
<proteinExistence type="predicted"/>
<evidence type="ECO:0000256" key="5">
    <source>
        <dbReference type="ARBA" id="ARBA00022801"/>
    </source>
</evidence>
<feature type="transmembrane region" description="Helical" evidence="8">
    <location>
        <begin position="37"/>
        <end position="56"/>
    </location>
</feature>
<keyword evidence="7 8" id="KW-0472">Membrane</keyword>
<evidence type="ECO:0000256" key="2">
    <source>
        <dbReference type="ARBA" id="ARBA00022475"/>
    </source>
</evidence>
<dbReference type="InterPro" id="IPR019127">
    <property type="entry name" value="Exosortase"/>
</dbReference>
<feature type="transmembrane region" description="Helical" evidence="8">
    <location>
        <begin position="68"/>
        <end position="87"/>
    </location>
</feature>
<protein>
    <submittedName>
        <fullName evidence="9">Cyanoexosortase A</fullName>
        <ecNumber evidence="9">3.4.22.-</ecNumber>
    </submittedName>
</protein>
<dbReference type="InterPro" id="IPR026392">
    <property type="entry name" value="Exo/Archaeosortase_dom"/>
</dbReference>
<dbReference type="GO" id="GO:0006508">
    <property type="term" value="P:proteolysis"/>
    <property type="evidence" value="ECO:0007669"/>
    <property type="project" value="UniProtKB-KW"/>
</dbReference>
<feature type="transmembrane region" description="Helical" evidence="8">
    <location>
        <begin position="125"/>
        <end position="145"/>
    </location>
</feature>
<evidence type="ECO:0000256" key="4">
    <source>
        <dbReference type="ARBA" id="ARBA00022692"/>
    </source>
</evidence>
<dbReference type="Pfam" id="PF09721">
    <property type="entry name" value="Exosortase_EpsH"/>
    <property type="match status" value="1"/>
</dbReference>
<sequence>MDWQEKLQQPKYWLLAIAAALVSLHLTYLARAEDSDVISMSVLLWLAIGSLVWDKVEKGENLKLESGGLSSAIAITLIALVLIRSISPAGYHLRISPFISIWALCLLAGGFQGLGYYWKELVIGSLFLLYPVFASFLQAIDLATFTTKFSTFSLWATGFQVYREGVTIFLPTGRVEVFGACSGIESILQMLNLAVLFLLLVPTNKIQKTICITVAVFLGFAVNAARVSFLAVLVAANHLDAFHYWHGGNGTFIFSIISVFLFGLFCWLTFLRNLSAPADEGET</sequence>
<evidence type="ECO:0000256" key="1">
    <source>
        <dbReference type="ARBA" id="ARBA00004651"/>
    </source>
</evidence>
<evidence type="ECO:0000256" key="6">
    <source>
        <dbReference type="ARBA" id="ARBA00022989"/>
    </source>
</evidence>
<keyword evidence="4 8" id="KW-0812">Transmembrane</keyword>
<keyword evidence="2" id="KW-1003">Cell membrane</keyword>
<dbReference type="AlphaFoldDB" id="A0A941GST8"/>
<dbReference type="GO" id="GO:0005886">
    <property type="term" value="C:plasma membrane"/>
    <property type="evidence" value="ECO:0007669"/>
    <property type="project" value="UniProtKB-SubCell"/>
</dbReference>
<reference evidence="9" key="1">
    <citation type="submission" date="2021-02" db="EMBL/GenBank/DDBJ databases">
        <title>Metagenome analyses of Stigonema ocellatum DSM 106950, Chlorogloea purpurea SAG 13.99 and Gomphosphaeria aponina DSM 107014.</title>
        <authorList>
            <person name="Marter P."/>
            <person name="Huang S."/>
        </authorList>
    </citation>
    <scope>NUCLEOTIDE SEQUENCE</scope>
    <source>
        <strain evidence="9">JP213</strain>
    </source>
</reference>
<evidence type="ECO:0000313" key="10">
    <source>
        <dbReference type="Proteomes" id="UP000767446"/>
    </source>
</evidence>
<name>A0A941GST8_9CHRO</name>
<dbReference type="NCBIfam" id="TIGR04178">
    <property type="entry name" value="exo_archaeo"/>
    <property type="match status" value="1"/>
</dbReference>
<keyword evidence="6 8" id="KW-1133">Transmembrane helix</keyword>
<dbReference type="InterPro" id="IPR022505">
    <property type="entry name" value="Exosortase_cyanobac"/>
</dbReference>
<dbReference type="GO" id="GO:0008233">
    <property type="term" value="F:peptidase activity"/>
    <property type="evidence" value="ECO:0007669"/>
    <property type="project" value="UniProtKB-KW"/>
</dbReference>
<keyword evidence="3" id="KW-0645">Protease</keyword>
<feature type="transmembrane region" description="Helical" evidence="8">
    <location>
        <begin position="251"/>
        <end position="271"/>
    </location>
</feature>
<evidence type="ECO:0000313" key="9">
    <source>
        <dbReference type="EMBL" id="MBR8828586.1"/>
    </source>
</evidence>
<comment type="caution">
    <text evidence="9">The sequence shown here is derived from an EMBL/GenBank/DDBJ whole genome shotgun (WGS) entry which is preliminary data.</text>
</comment>
<feature type="transmembrane region" description="Helical" evidence="8">
    <location>
        <begin position="99"/>
        <end position="118"/>
    </location>
</feature>
<evidence type="ECO:0000256" key="7">
    <source>
        <dbReference type="ARBA" id="ARBA00023136"/>
    </source>
</evidence>
<dbReference type="Proteomes" id="UP000767446">
    <property type="component" value="Unassembled WGS sequence"/>
</dbReference>
<organism evidence="9 10">
    <name type="scientific">Gomphosphaeria aponina SAG 52.96 = DSM 107014</name>
    <dbReference type="NCBI Taxonomy" id="1521640"/>
    <lineage>
        <taxon>Bacteria</taxon>
        <taxon>Bacillati</taxon>
        <taxon>Cyanobacteriota</taxon>
        <taxon>Cyanophyceae</taxon>
        <taxon>Oscillatoriophycideae</taxon>
        <taxon>Chroococcales</taxon>
        <taxon>Gomphosphaeriaceae</taxon>
        <taxon>Gomphosphaeria</taxon>
    </lineage>
</organism>
<comment type="subcellular location">
    <subcellularLocation>
        <location evidence="1">Cell membrane</location>
        <topology evidence="1">Multi-pass membrane protein</topology>
    </subcellularLocation>
</comment>
<keyword evidence="5 9" id="KW-0378">Hydrolase</keyword>
<evidence type="ECO:0000256" key="8">
    <source>
        <dbReference type="SAM" id="Phobius"/>
    </source>
</evidence>
<feature type="transmembrane region" description="Helical" evidence="8">
    <location>
        <begin position="12"/>
        <end position="31"/>
    </location>
</feature>
<feature type="transmembrane region" description="Helical" evidence="8">
    <location>
        <begin position="177"/>
        <end position="200"/>
    </location>
</feature>
<gene>
    <name evidence="9" type="primary">crtA</name>
    <name evidence="9" type="ORF">DSM107014_11925</name>
</gene>
<evidence type="ECO:0000256" key="3">
    <source>
        <dbReference type="ARBA" id="ARBA00022670"/>
    </source>
</evidence>